<dbReference type="Proteomes" id="UP000582837">
    <property type="component" value="Unassembled WGS sequence"/>
</dbReference>
<organism evidence="1 2">
    <name type="scientific">Longimicrobium terrae</name>
    <dbReference type="NCBI Taxonomy" id="1639882"/>
    <lineage>
        <taxon>Bacteria</taxon>
        <taxon>Pseudomonadati</taxon>
        <taxon>Gemmatimonadota</taxon>
        <taxon>Longimicrobiia</taxon>
        <taxon>Longimicrobiales</taxon>
        <taxon>Longimicrobiaceae</taxon>
        <taxon>Longimicrobium</taxon>
    </lineage>
</organism>
<protein>
    <submittedName>
        <fullName evidence="1">Uncharacterized protein</fullName>
    </submittedName>
</protein>
<gene>
    <name evidence="1" type="ORF">HNQ61_000586</name>
</gene>
<reference evidence="1 2" key="1">
    <citation type="submission" date="2020-08" db="EMBL/GenBank/DDBJ databases">
        <title>Genomic Encyclopedia of Type Strains, Phase IV (KMG-IV): sequencing the most valuable type-strain genomes for metagenomic binning, comparative biology and taxonomic classification.</title>
        <authorList>
            <person name="Goeker M."/>
        </authorList>
    </citation>
    <scope>NUCLEOTIDE SEQUENCE [LARGE SCALE GENOMIC DNA]</scope>
    <source>
        <strain evidence="1 2">DSM 29007</strain>
    </source>
</reference>
<proteinExistence type="predicted"/>
<accession>A0A841GVQ0</accession>
<evidence type="ECO:0000313" key="1">
    <source>
        <dbReference type="EMBL" id="MBB6068975.1"/>
    </source>
</evidence>
<name>A0A841GVQ0_9BACT</name>
<dbReference type="EMBL" id="JACHIA010000001">
    <property type="protein sequence ID" value="MBB6068975.1"/>
    <property type="molecule type" value="Genomic_DNA"/>
</dbReference>
<dbReference type="AlphaFoldDB" id="A0A841GVQ0"/>
<keyword evidence="2" id="KW-1185">Reference proteome</keyword>
<evidence type="ECO:0000313" key="2">
    <source>
        <dbReference type="Proteomes" id="UP000582837"/>
    </source>
</evidence>
<comment type="caution">
    <text evidence="1">The sequence shown here is derived from an EMBL/GenBank/DDBJ whole genome shotgun (WGS) entry which is preliminary data.</text>
</comment>
<sequence>MLALAAAALSMSACEARTGPVGRSATVASTPASASAVGPAEYAVLSALLRAEVIDEERSYLLISDSTQKLEDFRGTHTPEAIATRLRLPVSVIHEYNRLNERHYPLRQAFALGSRTEMMSAAGLDSLNGERWQAFGRRHPGSAGVALVSRVAFTPDGKTAVASYTVLCGGLCGTSALVRLDLTDGEWKATAYAMQLVS</sequence>